<reference evidence="5" key="3">
    <citation type="submission" date="2019-12" db="EMBL/GenBank/DDBJ databases">
        <title>Microbes associate with the intestines of laboratory mice.</title>
        <authorList>
            <person name="Navarre W."/>
            <person name="Wong E."/>
        </authorList>
    </citation>
    <scope>NUCLEOTIDE SEQUENCE</scope>
    <source>
        <strain evidence="5">NM79_F5</strain>
    </source>
</reference>
<dbReference type="PRINTS" id="PR00035">
    <property type="entry name" value="HTHGNTR"/>
</dbReference>
<dbReference type="PANTHER" id="PTHR43537">
    <property type="entry name" value="TRANSCRIPTIONAL REGULATOR, GNTR FAMILY"/>
    <property type="match status" value="1"/>
</dbReference>
<evidence type="ECO:0000313" key="6">
    <source>
        <dbReference type="EMBL" id="OPJ65442.1"/>
    </source>
</evidence>
<dbReference type="Gene3D" id="1.20.120.530">
    <property type="entry name" value="GntR ligand-binding domain-like"/>
    <property type="match status" value="1"/>
</dbReference>
<proteinExistence type="predicted"/>
<dbReference type="EMBL" id="MZGT01000008">
    <property type="protein sequence ID" value="OPJ65442.1"/>
    <property type="molecule type" value="Genomic_DNA"/>
</dbReference>
<evidence type="ECO:0000256" key="3">
    <source>
        <dbReference type="ARBA" id="ARBA00023163"/>
    </source>
</evidence>
<dbReference type="Pfam" id="PF00392">
    <property type="entry name" value="GntR"/>
    <property type="match status" value="1"/>
</dbReference>
<dbReference type="PANTHER" id="PTHR43537:SF5">
    <property type="entry name" value="UXU OPERON TRANSCRIPTIONAL REGULATOR"/>
    <property type="match status" value="1"/>
</dbReference>
<keyword evidence="2" id="KW-0238">DNA-binding</keyword>
<dbReference type="CDD" id="cd07377">
    <property type="entry name" value="WHTH_GntR"/>
    <property type="match status" value="1"/>
</dbReference>
<evidence type="ECO:0000256" key="1">
    <source>
        <dbReference type="ARBA" id="ARBA00023015"/>
    </source>
</evidence>
<accession>A0A1V4IZG5</accession>
<dbReference type="PROSITE" id="PS50949">
    <property type="entry name" value="HTH_GNTR"/>
    <property type="match status" value="1"/>
</dbReference>
<name>A0A1V4IZG5_9CLOT</name>
<dbReference type="EMBL" id="WSRQ01000013">
    <property type="protein sequence ID" value="MVX64047.1"/>
    <property type="molecule type" value="Genomic_DNA"/>
</dbReference>
<dbReference type="InterPro" id="IPR011711">
    <property type="entry name" value="GntR_C"/>
</dbReference>
<comment type="caution">
    <text evidence="6">The sequence shown here is derived from an EMBL/GenBank/DDBJ whole genome shotgun (WGS) entry which is preliminary data.</text>
</comment>
<dbReference type="InterPro" id="IPR036390">
    <property type="entry name" value="WH_DNA-bd_sf"/>
</dbReference>
<protein>
    <submittedName>
        <fullName evidence="5">FCD domain-containing protein</fullName>
    </submittedName>
    <submittedName>
        <fullName evidence="7">FadR family transcriptional regulator</fullName>
    </submittedName>
    <submittedName>
        <fullName evidence="6">Putative L-lactate dehydrogenase operon regulatory protein</fullName>
    </submittedName>
</protein>
<dbReference type="SMART" id="SM00895">
    <property type="entry name" value="FCD"/>
    <property type="match status" value="1"/>
</dbReference>
<dbReference type="EMBL" id="QXDJ01000001">
    <property type="protein sequence ID" value="RII35859.1"/>
    <property type="molecule type" value="Genomic_DNA"/>
</dbReference>
<dbReference type="Proteomes" id="UP000265930">
    <property type="component" value="Unassembled WGS sequence"/>
</dbReference>
<dbReference type="Pfam" id="PF07729">
    <property type="entry name" value="FCD"/>
    <property type="match status" value="1"/>
</dbReference>
<dbReference type="Proteomes" id="UP000191056">
    <property type="component" value="Unassembled WGS sequence"/>
</dbReference>
<keyword evidence="3" id="KW-0804">Transcription</keyword>
<sequence>MSKEKRLSDSVADDILTMITIEKRFVHGDKLPNENDLSKELNVSRTTLREAIRVLVTNGVLEIQRGRGTFVKEKDGVDSKEFQLLTSARTNAKDLYEMRLIFEPEAAYLAAKRASDMELKRIISLGKQVEEKIKNGEDRTEVEQSFHKSIAKATHNEFMNKLMPVIYQAIDKGVVLSKEKELAVKDTVNDHKMIMEFMESRNAEGARNAMKIHILHAIKALEIE</sequence>
<evidence type="ECO:0000259" key="4">
    <source>
        <dbReference type="PROSITE" id="PS50949"/>
    </source>
</evidence>
<evidence type="ECO:0000313" key="5">
    <source>
        <dbReference type="EMBL" id="MVX64047.1"/>
    </source>
</evidence>
<evidence type="ECO:0000313" key="7">
    <source>
        <dbReference type="EMBL" id="RII35859.1"/>
    </source>
</evidence>
<reference evidence="7 9" key="2">
    <citation type="submission" date="2018-08" db="EMBL/GenBank/DDBJ databases">
        <title>Genome of Clostridium chromiireducens C1, DSM12136.</title>
        <authorList>
            <person name="Xing M."/>
            <person name="Wei Y."/>
            <person name="Ang E.L."/>
            <person name="Zhao H."/>
            <person name="Zhang Y."/>
        </authorList>
    </citation>
    <scope>NUCLEOTIDE SEQUENCE [LARGE SCALE GENOMIC DNA]</scope>
    <source>
        <strain evidence="7 9">C1</strain>
    </source>
</reference>
<keyword evidence="1" id="KW-0805">Transcription regulation</keyword>
<dbReference type="GO" id="GO:0003677">
    <property type="term" value="F:DNA binding"/>
    <property type="evidence" value="ECO:0007669"/>
    <property type="project" value="UniProtKB-KW"/>
</dbReference>
<evidence type="ECO:0000256" key="2">
    <source>
        <dbReference type="ARBA" id="ARBA00023125"/>
    </source>
</evidence>
<feature type="domain" description="HTH gntR-type" evidence="4">
    <location>
        <begin position="5"/>
        <end position="74"/>
    </location>
</feature>
<dbReference type="InterPro" id="IPR036388">
    <property type="entry name" value="WH-like_DNA-bd_sf"/>
</dbReference>
<keyword evidence="8" id="KW-1185">Reference proteome</keyword>
<organism evidence="6 8">
    <name type="scientific">Clostridium chromiireducens</name>
    <dbReference type="NCBI Taxonomy" id="225345"/>
    <lineage>
        <taxon>Bacteria</taxon>
        <taxon>Bacillati</taxon>
        <taxon>Bacillota</taxon>
        <taxon>Clostridia</taxon>
        <taxon>Eubacteriales</taxon>
        <taxon>Clostridiaceae</taxon>
        <taxon>Clostridium</taxon>
    </lineage>
</organism>
<dbReference type="STRING" id="225345.CLCHR_08320"/>
<dbReference type="SUPFAM" id="SSF46785">
    <property type="entry name" value="Winged helix' DNA-binding domain"/>
    <property type="match status" value="1"/>
</dbReference>
<dbReference type="Gene3D" id="1.10.10.10">
    <property type="entry name" value="Winged helix-like DNA-binding domain superfamily/Winged helix DNA-binding domain"/>
    <property type="match status" value="1"/>
</dbReference>
<dbReference type="SMART" id="SM00345">
    <property type="entry name" value="HTH_GNTR"/>
    <property type="match status" value="1"/>
</dbReference>
<dbReference type="GO" id="GO:0003700">
    <property type="term" value="F:DNA-binding transcription factor activity"/>
    <property type="evidence" value="ECO:0007669"/>
    <property type="project" value="InterPro"/>
</dbReference>
<dbReference type="InterPro" id="IPR008920">
    <property type="entry name" value="TF_FadR/GntR_C"/>
</dbReference>
<evidence type="ECO:0000313" key="8">
    <source>
        <dbReference type="Proteomes" id="UP000191056"/>
    </source>
</evidence>
<evidence type="ECO:0000313" key="9">
    <source>
        <dbReference type="Proteomes" id="UP000265930"/>
    </source>
</evidence>
<dbReference type="SUPFAM" id="SSF48008">
    <property type="entry name" value="GntR ligand-binding domain-like"/>
    <property type="match status" value="1"/>
</dbReference>
<dbReference type="InterPro" id="IPR000524">
    <property type="entry name" value="Tscrpt_reg_HTH_GntR"/>
</dbReference>
<reference evidence="6 8" key="1">
    <citation type="submission" date="2017-03" db="EMBL/GenBank/DDBJ databases">
        <title>Genome sequence of Clostridium chromiireducens DSM 23318.</title>
        <authorList>
            <person name="Poehlein A."/>
            <person name="Daniel R."/>
        </authorList>
    </citation>
    <scope>NUCLEOTIDE SEQUENCE [LARGE SCALE GENOMIC DNA]</scope>
    <source>
        <strain evidence="6 8">DSM 23318</strain>
    </source>
</reference>
<dbReference type="OrthoDB" id="9799482at2"/>
<dbReference type="AlphaFoldDB" id="A0A1V4IZG5"/>
<gene>
    <name evidence="6" type="primary">lldR_1</name>
    <name evidence="6" type="ORF">CLCHR_08320</name>
    <name evidence="7" type="ORF">D2A34_00375</name>
    <name evidence="5" type="ORF">GKZ28_10130</name>
</gene>
<dbReference type="RefSeq" id="WP_079438421.1">
    <property type="nucleotide sequence ID" value="NZ_JBLZIA010000001.1"/>
</dbReference>
<dbReference type="Proteomes" id="UP000656077">
    <property type="component" value="Unassembled WGS sequence"/>
</dbReference>